<keyword evidence="5" id="KW-0133">Cell shape</keyword>
<dbReference type="EMBL" id="OBDZ01000016">
    <property type="protein sequence ID" value="SNY32898.1"/>
    <property type="molecule type" value="Genomic_DNA"/>
</dbReference>
<evidence type="ECO:0000313" key="9">
    <source>
        <dbReference type="EMBL" id="SNY32898.1"/>
    </source>
</evidence>
<proteinExistence type="inferred from homology"/>
<keyword evidence="6 8" id="KW-1133">Transmembrane helix</keyword>
<evidence type="ECO:0000256" key="5">
    <source>
        <dbReference type="ARBA" id="ARBA00022960"/>
    </source>
</evidence>
<evidence type="ECO:0000256" key="6">
    <source>
        <dbReference type="ARBA" id="ARBA00022989"/>
    </source>
</evidence>
<feature type="transmembrane region" description="Helical" evidence="8">
    <location>
        <begin position="134"/>
        <end position="154"/>
    </location>
</feature>
<comment type="similarity">
    <text evidence="2">Belongs to the MreD family.</text>
</comment>
<protein>
    <submittedName>
        <fullName evidence="9">Rod shape-determining protein MreD</fullName>
    </submittedName>
</protein>
<dbReference type="AlphaFoldDB" id="A0A285HAY5"/>
<feature type="transmembrane region" description="Helical" evidence="8">
    <location>
        <begin position="6"/>
        <end position="27"/>
    </location>
</feature>
<comment type="subcellular location">
    <subcellularLocation>
        <location evidence="1">Cell membrane</location>
        <topology evidence="1">Multi-pass membrane protein</topology>
    </subcellularLocation>
</comment>
<feature type="transmembrane region" description="Helical" evidence="8">
    <location>
        <begin position="64"/>
        <end position="84"/>
    </location>
</feature>
<dbReference type="PIRSF" id="PIRSF037497">
    <property type="entry name" value="MreD_Clostridium/Treponema_prd"/>
    <property type="match status" value="1"/>
</dbReference>
<dbReference type="Pfam" id="PF04093">
    <property type="entry name" value="MreD"/>
    <property type="match status" value="1"/>
</dbReference>
<feature type="transmembrane region" description="Helical" evidence="8">
    <location>
        <begin position="34"/>
        <end position="58"/>
    </location>
</feature>
<keyword evidence="4 8" id="KW-0812">Transmembrane</keyword>
<evidence type="ECO:0000256" key="3">
    <source>
        <dbReference type="ARBA" id="ARBA00022475"/>
    </source>
</evidence>
<dbReference type="Proteomes" id="UP000219573">
    <property type="component" value="Unassembled WGS sequence"/>
</dbReference>
<sequence length="167" mass="18637">MMVYLLYGFLILLALILQTTIIPYSLFYNIIPDLLLIIITLLAIYRGKTVGGVLGFITGLLQDWFSGGLFGINAISKTIVGYLFGFLKDHIYPKNIMVPPVGVAIATIINQLLVVSFTDYLLTGLSIEAVFKSVIIPLVIYNSILSIVINIVIYKIDNYLARRKFID</sequence>
<dbReference type="Gene3D" id="1.10.1760.20">
    <property type="match status" value="1"/>
</dbReference>
<dbReference type="RefSeq" id="WP_253250746.1">
    <property type="nucleotide sequence ID" value="NZ_OBDZ01000016.1"/>
</dbReference>
<organism evidence="9 10">
    <name type="scientific">Orenia metallireducens</name>
    <dbReference type="NCBI Taxonomy" id="1413210"/>
    <lineage>
        <taxon>Bacteria</taxon>
        <taxon>Bacillati</taxon>
        <taxon>Bacillota</taxon>
        <taxon>Clostridia</taxon>
        <taxon>Halanaerobiales</taxon>
        <taxon>Halobacteroidaceae</taxon>
        <taxon>Orenia</taxon>
    </lineage>
</organism>
<dbReference type="InterPro" id="IPR017225">
    <property type="entry name" value="Cell_shape_determin_MreD_prd"/>
</dbReference>
<keyword evidence="7 8" id="KW-0472">Membrane</keyword>
<dbReference type="GO" id="GO:0005886">
    <property type="term" value="C:plasma membrane"/>
    <property type="evidence" value="ECO:0007669"/>
    <property type="project" value="UniProtKB-SubCell"/>
</dbReference>
<evidence type="ECO:0000256" key="4">
    <source>
        <dbReference type="ARBA" id="ARBA00022692"/>
    </source>
</evidence>
<keyword evidence="3" id="KW-1003">Cell membrane</keyword>
<reference evidence="10" key="1">
    <citation type="submission" date="2017-09" db="EMBL/GenBank/DDBJ databases">
        <authorList>
            <person name="Varghese N."/>
            <person name="Submissions S."/>
        </authorList>
    </citation>
    <scope>NUCLEOTIDE SEQUENCE [LARGE SCALE GENOMIC DNA]</scope>
    <source>
        <strain evidence="10">MSL47</strain>
    </source>
</reference>
<gene>
    <name evidence="9" type="ORF">SAMN06265827_11690</name>
</gene>
<dbReference type="GO" id="GO:0008360">
    <property type="term" value="P:regulation of cell shape"/>
    <property type="evidence" value="ECO:0007669"/>
    <property type="project" value="UniProtKB-KW"/>
</dbReference>
<evidence type="ECO:0000256" key="8">
    <source>
        <dbReference type="SAM" id="Phobius"/>
    </source>
</evidence>
<evidence type="ECO:0000256" key="2">
    <source>
        <dbReference type="ARBA" id="ARBA00007776"/>
    </source>
</evidence>
<feature type="transmembrane region" description="Helical" evidence="8">
    <location>
        <begin position="96"/>
        <end position="114"/>
    </location>
</feature>
<keyword evidence="10" id="KW-1185">Reference proteome</keyword>
<accession>A0A285HAY5</accession>
<evidence type="ECO:0000313" key="10">
    <source>
        <dbReference type="Proteomes" id="UP000219573"/>
    </source>
</evidence>
<dbReference type="NCBIfam" id="TIGR03426">
    <property type="entry name" value="shape_MreD"/>
    <property type="match status" value="1"/>
</dbReference>
<dbReference type="InterPro" id="IPR007227">
    <property type="entry name" value="Cell_shape_determining_MreD"/>
</dbReference>
<evidence type="ECO:0000256" key="7">
    <source>
        <dbReference type="ARBA" id="ARBA00023136"/>
    </source>
</evidence>
<dbReference type="STRING" id="1413210.U472_12995"/>
<name>A0A285HAY5_9FIRM</name>
<evidence type="ECO:0000256" key="1">
    <source>
        <dbReference type="ARBA" id="ARBA00004651"/>
    </source>
</evidence>